<gene>
    <name evidence="2" type="ORF">FK268_17620</name>
</gene>
<keyword evidence="3" id="KW-1185">Reference proteome</keyword>
<accession>A0A5C5RL55</accession>
<dbReference type="Proteomes" id="UP000319792">
    <property type="component" value="Unassembled WGS sequence"/>
</dbReference>
<name>A0A5C5RL55_9ACTN</name>
<keyword evidence="1" id="KW-1133">Transmembrane helix</keyword>
<evidence type="ECO:0000313" key="2">
    <source>
        <dbReference type="EMBL" id="TWS22825.1"/>
    </source>
</evidence>
<keyword evidence="1" id="KW-0812">Transmembrane</keyword>
<dbReference type="EMBL" id="VIGV01000006">
    <property type="protein sequence ID" value="TWS22825.1"/>
    <property type="molecule type" value="Genomic_DNA"/>
</dbReference>
<reference evidence="2 3" key="2">
    <citation type="submission" date="2019-08" db="EMBL/GenBank/DDBJ databases">
        <title>Tsukamurella conjunctivitidis sp. nov., Tsukamurella assacharolytica sp. nov. and Tsukamurella sputae sp. nov. isolated from patients with conjunctivitis, bacteraemia (lymphoma) and respiratory infection (sputum) in Hong Kong.</title>
        <authorList>
            <person name="Fok K.M.N."/>
            <person name="Fong J.Y.H."/>
        </authorList>
    </citation>
    <scope>NUCLEOTIDE SEQUENCE [LARGE SCALE GENOMIC DNA]</scope>
    <source>
        <strain evidence="2 3">HKU70</strain>
    </source>
</reference>
<reference evidence="2 3" key="1">
    <citation type="submission" date="2019-06" db="EMBL/GenBank/DDBJ databases">
        <authorList>
            <person name="Teng J.L.L."/>
            <person name="Lee H.H."/>
            <person name="Lau S.K.P."/>
            <person name="Woo P.C.Y."/>
        </authorList>
    </citation>
    <scope>NUCLEOTIDE SEQUENCE [LARGE SCALE GENOMIC DNA]</scope>
    <source>
        <strain evidence="2 3">HKU70</strain>
    </source>
</reference>
<sequence length="137" mass="14222">MQETLPERPEPVGTRLPTDRRTLGCVALGGALVAVATTALSNAPAWRALEFDVRTAGLFVVAVLAGALFTVRAAIGDRWFAFLVFGVLAGFGSVGVYCLVSLLGMPPSAGVRFLVSAPIAATLGIGAGRAIGRRLRR</sequence>
<proteinExistence type="predicted"/>
<dbReference type="OrthoDB" id="4775440at2"/>
<protein>
    <submittedName>
        <fullName evidence="2">Uncharacterized protein</fullName>
    </submittedName>
</protein>
<comment type="caution">
    <text evidence="2">The sequence shown here is derived from an EMBL/GenBank/DDBJ whole genome shotgun (WGS) entry which is preliminary data.</text>
</comment>
<dbReference type="AlphaFoldDB" id="A0A5C5RL55"/>
<feature type="transmembrane region" description="Helical" evidence="1">
    <location>
        <begin position="55"/>
        <end position="75"/>
    </location>
</feature>
<evidence type="ECO:0000313" key="3">
    <source>
        <dbReference type="Proteomes" id="UP000319792"/>
    </source>
</evidence>
<feature type="transmembrane region" description="Helical" evidence="1">
    <location>
        <begin position="82"/>
        <end position="103"/>
    </location>
</feature>
<feature type="transmembrane region" description="Helical" evidence="1">
    <location>
        <begin position="109"/>
        <end position="131"/>
    </location>
</feature>
<organism evidence="2 3">
    <name type="scientific">Tsukamurella sputi</name>
    <dbReference type="NCBI Taxonomy" id="2591848"/>
    <lineage>
        <taxon>Bacteria</taxon>
        <taxon>Bacillati</taxon>
        <taxon>Actinomycetota</taxon>
        <taxon>Actinomycetes</taxon>
        <taxon>Mycobacteriales</taxon>
        <taxon>Tsukamurellaceae</taxon>
        <taxon>Tsukamurella</taxon>
    </lineage>
</organism>
<dbReference type="RefSeq" id="WP_146436428.1">
    <property type="nucleotide sequence ID" value="NZ_VIGV01000006.1"/>
</dbReference>
<evidence type="ECO:0000256" key="1">
    <source>
        <dbReference type="SAM" id="Phobius"/>
    </source>
</evidence>
<feature type="transmembrane region" description="Helical" evidence="1">
    <location>
        <begin position="21"/>
        <end position="43"/>
    </location>
</feature>
<keyword evidence="1" id="KW-0472">Membrane</keyword>